<keyword evidence="5 6" id="KW-0472">Membrane</keyword>
<keyword evidence="2" id="KW-1003">Cell membrane</keyword>
<feature type="transmembrane region" description="Helical" evidence="6">
    <location>
        <begin position="316"/>
        <end position="334"/>
    </location>
</feature>
<dbReference type="PANTHER" id="PTHR30250">
    <property type="entry name" value="PST FAMILY PREDICTED COLANIC ACID TRANSPORTER"/>
    <property type="match status" value="1"/>
</dbReference>
<feature type="transmembrane region" description="Helical" evidence="6">
    <location>
        <begin position="142"/>
        <end position="160"/>
    </location>
</feature>
<comment type="subcellular location">
    <subcellularLocation>
        <location evidence="1">Cell membrane</location>
        <topology evidence="1">Multi-pass membrane protein</topology>
    </subcellularLocation>
</comment>
<feature type="transmembrane region" description="Helical" evidence="6">
    <location>
        <begin position="78"/>
        <end position="97"/>
    </location>
</feature>
<organism evidence="7 8">
    <name type="scientific">Vibrio kanaloae</name>
    <dbReference type="NCBI Taxonomy" id="170673"/>
    <lineage>
        <taxon>Bacteria</taxon>
        <taxon>Pseudomonadati</taxon>
        <taxon>Pseudomonadota</taxon>
        <taxon>Gammaproteobacteria</taxon>
        <taxon>Vibrionales</taxon>
        <taxon>Vibrionaceae</taxon>
        <taxon>Vibrio</taxon>
    </lineage>
</organism>
<keyword evidence="3 6" id="KW-0812">Transmembrane</keyword>
<feature type="transmembrane region" description="Helical" evidence="6">
    <location>
        <begin position="282"/>
        <end position="304"/>
    </location>
</feature>
<feature type="transmembrane region" description="Helical" evidence="6">
    <location>
        <begin position="38"/>
        <end position="58"/>
    </location>
</feature>
<name>A0ABV4LFT4_9VIBR</name>
<reference evidence="7 8" key="1">
    <citation type="submission" date="2024-06" db="EMBL/GenBank/DDBJ databases">
        <authorList>
            <person name="Steensen K."/>
            <person name="Seneca J."/>
            <person name="Bartlau N."/>
            <person name="Yu A.X."/>
            <person name="Polz M.F."/>
        </authorList>
    </citation>
    <scope>NUCLEOTIDE SEQUENCE [LARGE SCALE GENOMIC DNA]</scope>
    <source>
        <strain evidence="7 8">5S240</strain>
    </source>
</reference>
<proteinExistence type="predicted"/>
<evidence type="ECO:0000256" key="4">
    <source>
        <dbReference type="ARBA" id="ARBA00022989"/>
    </source>
</evidence>
<comment type="caution">
    <text evidence="7">The sequence shown here is derived from an EMBL/GenBank/DDBJ whole genome shotgun (WGS) entry which is preliminary data.</text>
</comment>
<feature type="transmembrane region" description="Helical" evidence="6">
    <location>
        <begin position="109"/>
        <end position="130"/>
    </location>
</feature>
<dbReference type="Pfam" id="PF13440">
    <property type="entry name" value="Polysacc_synt_3"/>
    <property type="match status" value="1"/>
</dbReference>
<evidence type="ECO:0000256" key="1">
    <source>
        <dbReference type="ARBA" id="ARBA00004651"/>
    </source>
</evidence>
<keyword evidence="4 6" id="KW-1133">Transmembrane helix</keyword>
<evidence type="ECO:0000256" key="2">
    <source>
        <dbReference type="ARBA" id="ARBA00022475"/>
    </source>
</evidence>
<accession>A0ABV4LFT4</accession>
<evidence type="ECO:0000256" key="5">
    <source>
        <dbReference type="ARBA" id="ARBA00023136"/>
    </source>
</evidence>
<sequence>MSIKNNLKKVMTGTAISQIIALLSIPVITRIYSPEELGFYAVGLSLVSIIGMVSSLRLERPLFQLYGTNQYDQRIGSIVLVSFFVSLIMTGVIHTFIRLGVIKFNVDYIPLIFAWGFFCSLIQVFTVACSSSGFFSEVSKSAIIRSVLFFGCQVSFVYFFENNLSLILSALLSSVFCFVTLKCNVQFDISMARFFIFIKNKRNRLDAVNGLFQSLFSSVNNNISLLVISQLWGIQVAGLFMLSEKLIRVPINLISNNLRPVSAKHFQEEENRNLKSVINISIYTLSVSIIIVILVFLLSDYIIANFLSSEWRDTSNMIKIMSFWIIANFIALPFQSFNLHYLNMKYTTWSELLALFFKIFLLYLGFVFDVGYEAICVIVVLSSFFYALTSITITTLHFRRGFFSD</sequence>
<evidence type="ECO:0000313" key="7">
    <source>
        <dbReference type="EMBL" id="MEZ8090729.1"/>
    </source>
</evidence>
<feature type="transmembrane region" description="Helical" evidence="6">
    <location>
        <begin position="12"/>
        <end position="32"/>
    </location>
</feature>
<dbReference type="EMBL" id="JBGOOJ010000009">
    <property type="protein sequence ID" value="MEZ8090729.1"/>
    <property type="molecule type" value="Genomic_DNA"/>
</dbReference>
<gene>
    <name evidence="7" type="ORF">ACED24_11745</name>
</gene>
<protein>
    <submittedName>
        <fullName evidence="7">Lipopolysaccharide biosynthesis protein</fullName>
    </submittedName>
</protein>
<evidence type="ECO:0000256" key="3">
    <source>
        <dbReference type="ARBA" id="ARBA00022692"/>
    </source>
</evidence>
<keyword evidence="8" id="KW-1185">Reference proteome</keyword>
<feature type="transmembrane region" description="Helical" evidence="6">
    <location>
        <begin position="346"/>
        <end position="366"/>
    </location>
</feature>
<dbReference type="RefSeq" id="WP_017055399.1">
    <property type="nucleotide sequence ID" value="NZ_JBGONX010000006.1"/>
</dbReference>
<evidence type="ECO:0000313" key="8">
    <source>
        <dbReference type="Proteomes" id="UP001569177"/>
    </source>
</evidence>
<dbReference type="PANTHER" id="PTHR30250:SF11">
    <property type="entry name" value="O-ANTIGEN TRANSPORTER-RELATED"/>
    <property type="match status" value="1"/>
</dbReference>
<dbReference type="InterPro" id="IPR050833">
    <property type="entry name" value="Poly_Biosynth_Transport"/>
</dbReference>
<feature type="transmembrane region" description="Helical" evidence="6">
    <location>
        <begin position="372"/>
        <end position="398"/>
    </location>
</feature>
<dbReference type="Proteomes" id="UP001569177">
    <property type="component" value="Unassembled WGS sequence"/>
</dbReference>
<evidence type="ECO:0000256" key="6">
    <source>
        <dbReference type="SAM" id="Phobius"/>
    </source>
</evidence>